<keyword evidence="2" id="KW-1185">Reference proteome</keyword>
<comment type="caution">
    <text evidence="1">The sequence shown here is derived from an EMBL/GenBank/DDBJ whole genome shotgun (WGS) entry which is preliminary data.</text>
</comment>
<dbReference type="AlphaFoldDB" id="A0A4U3L8E6"/>
<evidence type="ECO:0000313" key="1">
    <source>
        <dbReference type="EMBL" id="TKK71538.1"/>
    </source>
</evidence>
<reference evidence="1 2" key="1">
    <citation type="submission" date="2019-05" db="EMBL/GenBank/DDBJ databases">
        <title>Panacibacter sp. strain 17mud1-8 Genome sequencing and assembly.</title>
        <authorList>
            <person name="Chhetri G."/>
        </authorList>
    </citation>
    <scope>NUCLEOTIDE SEQUENCE [LARGE SCALE GENOMIC DNA]</scope>
    <source>
        <strain evidence="1 2">17mud1-8</strain>
    </source>
</reference>
<dbReference type="Proteomes" id="UP000305848">
    <property type="component" value="Unassembled WGS sequence"/>
</dbReference>
<name>A0A4U3L8E6_9BACT</name>
<evidence type="ECO:0000313" key="2">
    <source>
        <dbReference type="Proteomes" id="UP000305848"/>
    </source>
</evidence>
<accession>A0A4U3L8E6</accession>
<organism evidence="1 2">
    <name type="scientific">Ilyomonas limi</name>
    <dbReference type="NCBI Taxonomy" id="2575867"/>
    <lineage>
        <taxon>Bacteria</taxon>
        <taxon>Pseudomonadati</taxon>
        <taxon>Bacteroidota</taxon>
        <taxon>Chitinophagia</taxon>
        <taxon>Chitinophagales</taxon>
        <taxon>Chitinophagaceae</taxon>
        <taxon>Ilyomonas</taxon>
    </lineage>
</organism>
<proteinExistence type="predicted"/>
<dbReference type="RefSeq" id="WP_137259778.1">
    <property type="nucleotide sequence ID" value="NZ_SZQL01000001.1"/>
</dbReference>
<protein>
    <submittedName>
        <fullName evidence="1">Uncharacterized protein</fullName>
    </submittedName>
</protein>
<sequence>MKHLIIKSLLSKKFNPAAKQLLVANGFVLLMVINAATQDCIAGTYAAPPTNIEILKKFYITVRPWVS</sequence>
<gene>
    <name evidence="1" type="ORF">FC093_00490</name>
</gene>
<dbReference type="EMBL" id="SZQL01000001">
    <property type="protein sequence ID" value="TKK71538.1"/>
    <property type="molecule type" value="Genomic_DNA"/>
</dbReference>